<evidence type="ECO:0000256" key="2">
    <source>
        <dbReference type="SAM" id="SignalP"/>
    </source>
</evidence>
<dbReference type="EMBL" id="KE561089">
    <property type="protein sequence ID" value="EPZ33005.1"/>
    <property type="molecule type" value="Genomic_DNA"/>
</dbReference>
<sequence>MNDEQTQMKSVWIITALFILICLNTIEGQPLELGDEGVGEPLDWDWDWFYGRDEKKTLIKSLKSFVKKAETKMKEIKQNLKSEKNQKRMKNVKNAVKLAKMFLEQLPEVIRDIPIDVLLL</sequence>
<dbReference type="AlphaFoldDB" id="A0A075AS46"/>
<feature type="chain" id="PRO_5001704783" evidence="2">
    <location>
        <begin position="29"/>
        <end position="120"/>
    </location>
</feature>
<evidence type="ECO:0000313" key="3">
    <source>
        <dbReference type="EMBL" id="EPZ33005.1"/>
    </source>
</evidence>
<keyword evidence="2" id="KW-0732">Signal</keyword>
<dbReference type="HOGENOM" id="CLU_2050977_0_0_1"/>
<keyword evidence="4" id="KW-1185">Reference proteome</keyword>
<protein>
    <submittedName>
        <fullName evidence="3">Uncharacterized protein</fullName>
    </submittedName>
</protein>
<accession>A0A075AS46</accession>
<dbReference type="Proteomes" id="UP000030755">
    <property type="component" value="Unassembled WGS sequence"/>
</dbReference>
<evidence type="ECO:0000256" key="1">
    <source>
        <dbReference type="SAM" id="Coils"/>
    </source>
</evidence>
<name>A0A075AS46_ROZAC</name>
<feature type="coiled-coil region" evidence="1">
    <location>
        <begin position="59"/>
        <end position="93"/>
    </location>
</feature>
<evidence type="ECO:0000313" key="4">
    <source>
        <dbReference type="Proteomes" id="UP000030755"/>
    </source>
</evidence>
<keyword evidence="1" id="KW-0175">Coiled coil</keyword>
<feature type="signal peptide" evidence="2">
    <location>
        <begin position="1"/>
        <end position="28"/>
    </location>
</feature>
<reference evidence="3 4" key="1">
    <citation type="journal article" date="2013" name="Curr. Biol.">
        <title>Shared signatures of parasitism and phylogenomics unite Cryptomycota and microsporidia.</title>
        <authorList>
            <person name="James T.Y."/>
            <person name="Pelin A."/>
            <person name="Bonen L."/>
            <person name="Ahrendt S."/>
            <person name="Sain D."/>
            <person name="Corradi N."/>
            <person name="Stajich J.E."/>
        </authorList>
    </citation>
    <scope>NUCLEOTIDE SEQUENCE [LARGE SCALE GENOMIC DNA]</scope>
    <source>
        <strain evidence="3 4">CSF55</strain>
    </source>
</reference>
<proteinExistence type="predicted"/>
<gene>
    <name evidence="3" type="ORF">O9G_004419</name>
</gene>
<organism evidence="3 4">
    <name type="scientific">Rozella allomycis (strain CSF55)</name>
    <dbReference type="NCBI Taxonomy" id="988480"/>
    <lineage>
        <taxon>Eukaryota</taxon>
        <taxon>Fungi</taxon>
        <taxon>Fungi incertae sedis</taxon>
        <taxon>Cryptomycota</taxon>
        <taxon>Cryptomycota incertae sedis</taxon>
        <taxon>Rozella</taxon>
    </lineage>
</organism>